<gene>
    <name evidence="10" type="ORF">JJB74_08595</name>
</gene>
<keyword evidence="6" id="KW-0472">Membrane</keyword>
<sequence>MSLHFHVLPRFGPARILFRLSSSLIALALAPSIGQAQNSGLTFDQALQLATQRSASSQAAEASVQASREMAAKSDQLPDPMLKFGVDNLPVTGEDRYSLTRDFMTMRRVGIEQQWVSSDKRAARADRGRRTVEVEEASYLNDVAKVREETAVAWINVLFAQRSLELLKALENETSQDLLTAQATLRGAKTAAADVLQAQLSLSLAKDRTRRGEQVLQSARTALSRWTTVPVASVEDAMPALAAHVPNLPIEELEKYHPMLLAARRAVALADAETAVATTERRPDWSFEAAYAQRGSQYSNMVSVGVSIPLPVNRAQKQDRDIAEKSALGTKARMQYEDALRELQTEIQDQSQTLSSLQERASQLKKELLPVANQQVELATAAYRAATGSLSAVFNAKRMALDARMQILDVEKEAATTWARLEYHVIPHDAASMRRADQ</sequence>
<evidence type="ECO:0000256" key="4">
    <source>
        <dbReference type="ARBA" id="ARBA00022452"/>
    </source>
</evidence>
<dbReference type="RefSeq" id="WP_200591444.1">
    <property type="nucleotide sequence ID" value="NZ_JAEPBG010000003.1"/>
</dbReference>
<evidence type="ECO:0000256" key="7">
    <source>
        <dbReference type="ARBA" id="ARBA00023237"/>
    </source>
</evidence>
<keyword evidence="4" id="KW-1134">Transmembrane beta strand</keyword>
<evidence type="ECO:0000256" key="2">
    <source>
        <dbReference type="ARBA" id="ARBA00007613"/>
    </source>
</evidence>
<keyword evidence="8" id="KW-0175">Coiled coil</keyword>
<keyword evidence="7" id="KW-0998">Cell outer membrane</keyword>
<dbReference type="GO" id="GO:0015562">
    <property type="term" value="F:efflux transmembrane transporter activity"/>
    <property type="evidence" value="ECO:0007669"/>
    <property type="project" value="InterPro"/>
</dbReference>
<keyword evidence="11" id="KW-1185">Reference proteome</keyword>
<comment type="similarity">
    <text evidence="2">Belongs to the outer membrane factor (OMF) (TC 1.B.17) family.</text>
</comment>
<keyword evidence="3" id="KW-0813">Transport</keyword>
<feature type="signal peptide" evidence="9">
    <location>
        <begin position="1"/>
        <end position="36"/>
    </location>
</feature>
<dbReference type="GO" id="GO:0015288">
    <property type="term" value="F:porin activity"/>
    <property type="evidence" value="ECO:0007669"/>
    <property type="project" value="TreeGrafter"/>
</dbReference>
<reference evidence="10" key="1">
    <citation type="submission" date="2021-01" db="EMBL/GenBank/DDBJ databases">
        <title>Genome sequence of strain Noviherbaspirillum sp. DKR-6.</title>
        <authorList>
            <person name="Chaudhary D.K."/>
        </authorList>
    </citation>
    <scope>NUCLEOTIDE SEQUENCE</scope>
    <source>
        <strain evidence="10">DKR-6</strain>
    </source>
</reference>
<dbReference type="GO" id="GO:1990281">
    <property type="term" value="C:efflux pump complex"/>
    <property type="evidence" value="ECO:0007669"/>
    <property type="project" value="TreeGrafter"/>
</dbReference>
<proteinExistence type="inferred from homology"/>
<dbReference type="InterPro" id="IPR003423">
    <property type="entry name" value="OMP_efflux"/>
</dbReference>
<evidence type="ECO:0000256" key="3">
    <source>
        <dbReference type="ARBA" id="ARBA00022448"/>
    </source>
</evidence>
<evidence type="ECO:0000256" key="1">
    <source>
        <dbReference type="ARBA" id="ARBA00004442"/>
    </source>
</evidence>
<dbReference type="PANTHER" id="PTHR30026:SF20">
    <property type="entry name" value="OUTER MEMBRANE PROTEIN TOLC"/>
    <property type="match status" value="1"/>
</dbReference>
<dbReference type="Gene3D" id="1.20.1600.10">
    <property type="entry name" value="Outer membrane efflux proteins (OEP)"/>
    <property type="match status" value="1"/>
</dbReference>
<organism evidence="10 11">
    <name type="scientific">Noviherbaspirillum pedocola</name>
    <dbReference type="NCBI Taxonomy" id="2801341"/>
    <lineage>
        <taxon>Bacteria</taxon>
        <taxon>Pseudomonadati</taxon>
        <taxon>Pseudomonadota</taxon>
        <taxon>Betaproteobacteria</taxon>
        <taxon>Burkholderiales</taxon>
        <taxon>Oxalobacteraceae</taxon>
        <taxon>Noviherbaspirillum</taxon>
    </lineage>
</organism>
<dbReference type="PANTHER" id="PTHR30026">
    <property type="entry name" value="OUTER MEMBRANE PROTEIN TOLC"/>
    <property type="match status" value="1"/>
</dbReference>
<feature type="coiled-coil region" evidence="8">
    <location>
        <begin position="333"/>
        <end position="367"/>
    </location>
</feature>
<evidence type="ECO:0000256" key="8">
    <source>
        <dbReference type="SAM" id="Coils"/>
    </source>
</evidence>
<evidence type="ECO:0000256" key="6">
    <source>
        <dbReference type="ARBA" id="ARBA00023136"/>
    </source>
</evidence>
<dbReference type="SUPFAM" id="SSF56954">
    <property type="entry name" value="Outer membrane efflux proteins (OEP)"/>
    <property type="match status" value="1"/>
</dbReference>
<dbReference type="EMBL" id="JAEPBG010000003">
    <property type="protein sequence ID" value="MBK4734659.1"/>
    <property type="molecule type" value="Genomic_DNA"/>
</dbReference>
<evidence type="ECO:0000256" key="9">
    <source>
        <dbReference type="SAM" id="SignalP"/>
    </source>
</evidence>
<dbReference type="Proteomes" id="UP000622890">
    <property type="component" value="Unassembled WGS sequence"/>
</dbReference>
<dbReference type="AlphaFoldDB" id="A0A934SSE4"/>
<name>A0A934SSE4_9BURK</name>
<dbReference type="GO" id="GO:0009279">
    <property type="term" value="C:cell outer membrane"/>
    <property type="evidence" value="ECO:0007669"/>
    <property type="project" value="UniProtKB-SubCell"/>
</dbReference>
<comment type="caution">
    <text evidence="10">The sequence shown here is derived from an EMBL/GenBank/DDBJ whole genome shotgun (WGS) entry which is preliminary data.</text>
</comment>
<evidence type="ECO:0000313" key="10">
    <source>
        <dbReference type="EMBL" id="MBK4734659.1"/>
    </source>
</evidence>
<dbReference type="InterPro" id="IPR051906">
    <property type="entry name" value="TolC-like"/>
</dbReference>
<accession>A0A934SSE4</accession>
<keyword evidence="9" id="KW-0732">Signal</keyword>
<feature type="chain" id="PRO_5037956946" evidence="9">
    <location>
        <begin position="37"/>
        <end position="438"/>
    </location>
</feature>
<comment type="subcellular location">
    <subcellularLocation>
        <location evidence="1">Cell outer membrane</location>
    </subcellularLocation>
</comment>
<protein>
    <submittedName>
        <fullName evidence="10">TolC family protein</fullName>
    </submittedName>
</protein>
<evidence type="ECO:0000256" key="5">
    <source>
        <dbReference type="ARBA" id="ARBA00022692"/>
    </source>
</evidence>
<dbReference type="Pfam" id="PF02321">
    <property type="entry name" value="OEP"/>
    <property type="match status" value="1"/>
</dbReference>
<evidence type="ECO:0000313" key="11">
    <source>
        <dbReference type="Proteomes" id="UP000622890"/>
    </source>
</evidence>
<keyword evidence="5" id="KW-0812">Transmembrane</keyword>